<accession>A0A3E0WXH2</accession>
<comment type="catalytic activity">
    <reaction evidence="8">
        <text>L-tyrosyl-[protein] + ATP = O-phospho-L-tyrosyl-[protein] + ADP + H(+)</text>
        <dbReference type="Rhea" id="RHEA:10596"/>
        <dbReference type="Rhea" id="RHEA-COMP:10136"/>
        <dbReference type="Rhea" id="RHEA-COMP:20101"/>
        <dbReference type="ChEBI" id="CHEBI:15378"/>
        <dbReference type="ChEBI" id="CHEBI:30616"/>
        <dbReference type="ChEBI" id="CHEBI:46858"/>
        <dbReference type="ChEBI" id="CHEBI:61978"/>
        <dbReference type="ChEBI" id="CHEBI:456216"/>
        <dbReference type="EC" id="2.7.10.2"/>
    </reaction>
</comment>
<dbReference type="InterPro" id="IPR025669">
    <property type="entry name" value="AAA_dom"/>
</dbReference>
<dbReference type="CDD" id="cd05387">
    <property type="entry name" value="BY-kinase"/>
    <property type="match status" value="1"/>
</dbReference>
<keyword evidence="5 10" id="KW-0418">Kinase</keyword>
<comment type="caution">
    <text evidence="10">The sequence shown here is derived from an EMBL/GenBank/DDBJ whole genome shotgun (WGS) entry which is preliminary data.</text>
</comment>
<keyword evidence="3" id="KW-0808">Transferase</keyword>
<evidence type="ECO:0000259" key="9">
    <source>
        <dbReference type="Pfam" id="PF13614"/>
    </source>
</evidence>
<dbReference type="Pfam" id="PF13614">
    <property type="entry name" value="AAA_31"/>
    <property type="match status" value="1"/>
</dbReference>
<dbReference type="AlphaFoldDB" id="A0A3E0WXH2"/>
<keyword evidence="7" id="KW-0829">Tyrosine-protein kinase</keyword>
<dbReference type="PANTHER" id="PTHR32309:SF13">
    <property type="entry name" value="FERRIC ENTEROBACTIN TRANSPORT PROTEIN FEPE"/>
    <property type="match status" value="1"/>
</dbReference>
<evidence type="ECO:0000256" key="2">
    <source>
        <dbReference type="ARBA" id="ARBA00011903"/>
    </source>
</evidence>
<protein>
    <recommendedName>
        <fullName evidence="2">non-specific protein-tyrosine kinase</fullName>
        <ecNumber evidence="2">2.7.10.2</ecNumber>
    </recommendedName>
</protein>
<dbReference type="PANTHER" id="PTHR32309">
    <property type="entry name" value="TYROSINE-PROTEIN KINASE"/>
    <property type="match status" value="1"/>
</dbReference>
<evidence type="ECO:0000313" key="10">
    <source>
        <dbReference type="EMBL" id="RFA36863.1"/>
    </source>
</evidence>
<name>A0A3E0WXH2_9GAMM</name>
<evidence type="ECO:0000256" key="5">
    <source>
        <dbReference type="ARBA" id="ARBA00022777"/>
    </source>
</evidence>
<dbReference type="Gene3D" id="3.40.50.300">
    <property type="entry name" value="P-loop containing nucleotide triphosphate hydrolases"/>
    <property type="match status" value="1"/>
</dbReference>
<sequence length="276" mass="30002">MERIKQALEKAKSQAAGSTTGWSGVSPGAFVAAESKASADTGDVSSLAYSHTRVVTLDPTHLEKHRVVAFNKNDPSTVAFDRLRTQVLQKMDEKAWRTLAITSPNEGAGKTVVAINLAISIARQTGKTAMLVDFDLRRPKIAKYLGFDAERSLNEVLAGQATVADALINPGIPRLVVLPTMRPEQLSAELLSSRVAESLIQELRNRYPDRIVIFDLPPLLNTDDALVALPQIDAALLIIGNGEVTEAELKDSYRCFTADRLLGTVLNKGEESANYY</sequence>
<dbReference type="EMBL" id="NFZW01000008">
    <property type="protein sequence ID" value="RFA36863.1"/>
    <property type="molecule type" value="Genomic_DNA"/>
</dbReference>
<evidence type="ECO:0000313" key="11">
    <source>
        <dbReference type="Proteomes" id="UP000256763"/>
    </source>
</evidence>
<dbReference type="SUPFAM" id="SSF52540">
    <property type="entry name" value="P-loop containing nucleoside triphosphate hydrolases"/>
    <property type="match status" value="1"/>
</dbReference>
<proteinExistence type="inferred from homology"/>
<gene>
    <name evidence="10" type="ORF">CAL65_10110</name>
</gene>
<evidence type="ECO:0000256" key="8">
    <source>
        <dbReference type="ARBA" id="ARBA00051245"/>
    </source>
</evidence>
<dbReference type="OrthoDB" id="9775724at2"/>
<dbReference type="RefSeq" id="WP_116302123.1">
    <property type="nucleotide sequence ID" value="NZ_NFZV01000008.1"/>
</dbReference>
<evidence type="ECO:0000256" key="3">
    <source>
        <dbReference type="ARBA" id="ARBA00022679"/>
    </source>
</evidence>
<reference evidence="11" key="1">
    <citation type="submission" date="2017-05" db="EMBL/GenBank/DDBJ databases">
        <authorList>
            <person name="Sharma S."/>
            <person name="Sidhu C."/>
            <person name="Pinnaka A.K."/>
        </authorList>
    </citation>
    <scope>NUCLEOTIDE SEQUENCE [LARGE SCALE GENOMIC DNA]</scope>
    <source>
        <strain evidence="11">AK93</strain>
    </source>
</reference>
<dbReference type="GO" id="GO:0004713">
    <property type="term" value="F:protein tyrosine kinase activity"/>
    <property type="evidence" value="ECO:0007669"/>
    <property type="project" value="TreeGrafter"/>
</dbReference>
<keyword evidence="11" id="KW-1185">Reference proteome</keyword>
<comment type="similarity">
    <text evidence="1">Belongs to the CpsD/CapB family.</text>
</comment>
<organism evidence="10 11">
    <name type="scientific">Alkalilimnicola ehrlichii</name>
    <dbReference type="NCBI Taxonomy" id="351052"/>
    <lineage>
        <taxon>Bacteria</taxon>
        <taxon>Pseudomonadati</taxon>
        <taxon>Pseudomonadota</taxon>
        <taxon>Gammaproteobacteria</taxon>
        <taxon>Chromatiales</taxon>
        <taxon>Ectothiorhodospiraceae</taxon>
        <taxon>Alkalilimnicola</taxon>
    </lineage>
</organism>
<keyword evidence="4" id="KW-0547">Nucleotide-binding</keyword>
<dbReference type="InterPro" id="IPR027417">
    <property type="entry name" value="P-loop_NTPase"/>
</dbReference>
<evidence type="ECO:0000256" key="7">
    <source>
        <dbReference type="ARBA" id="ARBA00023137"/>
    </source>
</evidence>
<keyword evidence="6" id="KW-0067">ATP-binding</keyword>
<feature type="domain" description="AAA" evidence="9">
    <location>
        <begin position="97"/>
        <end position="222"/>
    </location>
</feature>
<dbReference type="GO" id="GO:0005886">
    <property type="term" value="C:plasma membrane"/>
    <property type="evidence" value="ECO:0007669"/>
    <property type="project" value="TreeGrafter"/>
</dbReference>
<evidence type="ECO:0000256" key="4">
    <source>
        <dbReference type="ARBA" id="ARBA00022741"/>
    </source>
</evidence>
<dbReference type="EC" id="2.7.10.2" evidence="2"/>
<dbReference type="InterPro" id="IPR050445">
    <property type="entry name" value="Bact_polysacc_biosynth/exp"/>
</dbReference>
<dbReference type="Proteomes" id="UP000256763">
    <property type="component" value="Unassembled WGS sequence"/>
</dbReference>
<dbReference type="InterPro" id="IPR005702">
    <property type="entry name" value="Wzc-like_C"/>
</dbReference>
<evidence type="ECO:0000256" key="1">
    <source>
        <dbReference type="ARBA" id="ARBA00007316"/>
    </source>
</evidence>
<evidence type="ECO:0000256" key="6">
    <source>
        <dbReference type="ARBA" id="ARBA00022840"/>
    </source>
</evidence>